<dbReference type="Proteomes" id="UP000693970">
    <property type="component" value="Unassembled WGS sequence"/>
</dbReference>
<dbReference type="OrthoDB" id="21143at2836"/>
<evidence type="ECO:0000256" key="1">
    <source>
        <dbReference type="SAM" id="MobiDB-lite"/>
    </source>
</evidence>
<reference evidence="2" key="1">
    <citation type="journal article" date="2021" name="Sci. Rep.">
        <title>Diploid genomic architecture of Nitzschia inconspicua, an elite biomass production diatom.</title>
        <authorList>
            <person name="Oliver A."/>
            <person name="Podell S."/>
            <person name="Pinowska A."/>
            <person name="Traller J.C."/>
            <person name="Smith S.R."/>
            <person name="McClure R."/>
            <person name="Beliaev A."/>
            <person name="Bohutskyi P."/>
            <person name="Hill E.A."/>
            <person name="Rabines A."/>
            <person name="Zheng H."/>
            <person name="Allen L.Z."/>
            <person name="Kuo A."/>
            <person name="Grigoriev I.V."/>
            <person name="Allen A.E."/>
            <person name="Hazlebeck D."/>
            <person name="Allen E.E."/>
        </authorList>
    </citation>
    <scope>NUCLEOTIDE SEQUENCE</scope>
    <source>
        <strain evidence="2">Hildebrandi</strain>
    </source>
</reference>
<sequence>MRFESQINTLSTNTRTYPELSLQHVNSAMLEDSNSSLHSTFAVHTTTFTSPNHNQKVSSVGEHDDGPHQEQHIPHRRQKSVVRVSFNDNVHVRETIHLNDFSDEEYAMYWITSEEQDVILNMANIIVELLGMGVVEDGEHICYRGLEDKTEKASQAYSEMYLSLVEAILQEQDQSRSATPDGVLDHDRIAALYQEWTSACKNVAWQRAQLDEYQARIDHPQKDALAS</sequence>
<organism evidence="2 3">
    <name type="scientific">Nitzschia inconspicua</name>
    <dbReference type="NCBI Taxonomy" id="303405"/>
    <lineage>
        <taxon>Eukaryota</taxon>
        <taxon>Sar</taxon>
        <taxon>Stramenopiles</taxon>
        <taxon>Ochrophyta</taxon>
        <taxon>Bacillariophyta</taxon>
        <taxon>Bacillariophyceae</taxon>
        <taxon>Bacillariophycidae</taxon>
        <taxon>Bacillariales</taxon>
        <taxon>Bacillariaceae</taxon>
        <taxon>Nitzschia</taxon>
    </lineage>
</organism>
<proteinExistence type="predicted"/>
<dbReference type="AlphaFoldDB" id="A0A9K3PHZ7"/>
<feature type="compositionally biased region" description="Polar residues" evidence="1">
    <location>
        <begin position="48"/>
        <end position="58"/>
    </location>
</feature>
<keyword evidence="3" id="KW-1185">Reference proteome</keyword>
<evidence type="ECO:0000313" key="3">
    <source>
        <dbReference type="Proteomes" id="UP000693970"/>
    </source>
</evidence>
<protein>
    <submittedName>
        <fullName evidence="2">Uncharacterized protein</fullName>
    </submittedName>
</protein>
<feature type="region of interest" description="Disordered" evidence="1">
    <location>
        <begin position="48"/>
        <end position="77"/>
    </location>
</feature>
<gene>
    <name evidence="2" type="ORF">IV203_016146</name>
</gene>
<accession>A0A9K3PHZ7</accession>
<name>A0A9K3PHZ7_9STRA</name>
<comment type="caution">
    <text evidence="2">The sequence shown here is derived from an EMBL/GenBank/DDBJ whole genome shotgun (WGS) entry which is preliminary data.</text>
</comment>
<feature type="compositionally biased region" description="Basic and acidic residues" evidence="1">
    <location>
        <begin position="61"/>
        <end position="73"/>
    </location>
</feature>
<dbReference type="EMBL" id="JAGRRH010000020">
    <property type="protein sequence ID" value="KAG7347441.1"/>
    <property type="molecule type" value="Genomic_DNA"/>
</dbReference>
<reference evidence="2" key="2">
    <citation type="submission" date="2021-04" db="EMBL/GenBank/DDBJ databases">
        <authorList>
            <person name="Podell S."/>
        </authorList>
    </citation>
    <scope>NUCLEOTIDE SEQUENCE</scope>
    <source>
        <strain evidence="2">Hildebrandi</strain>
    </source>
</reference>
<evidence type="ECO:0000313" key="2">
    <source>
        <dbReference type="EMBL" id="KAG7347441.1"/>
    </source>
</evidence>